<dbReference type="Proteomes" id="UP001359485">
    <property type="component" value="Unassembled WGS sequence"/>
</dbReference>
<proteinExistence type="predicted"/>
<comment type="caution">
    <text evidence="1">The sequence shown here is derived from an EMBL/GenBank/DDBJ whole genome shotgun (WGS) entry which is preliminary data.</text>
</comment>
<gene>
    <name evidence="1" type="ORF">RUM44_006889</name>
</gene>
<dbReference type="EMBL" id="JAWJWF010000048">
    <property type="protein sequence ID" value="KAK6620487.1"/>
    <property type="molecule type" value="Genomic_DNA"/>
</dbReference>
<protein>
    <submittedName>
        <fullName evidence="1">Uncharacterized protein</fullName>
    </submittedName>
</protein>
<evidence type="ECO:0000313" key="1">
    <source>
        <dbReference type="EMBL" id="KAK6620487.1"/>
    </source>
</evidence>
<keyword evidence="2" id="KW-1185">Reference proteome</keyword>
<name>A0ABR1AKV7_POLSC</name>
<evidence type="ECO:0000313" key="2">
    <source>
        <dbReference type="Proteomes" id="UP001359485"/>
    </source>
</evidence>
<accession>A0ABR1AKV7</accession>
<sequence length="234" mass="25599">MKASRWRTTARDTVFHPLAKGKHGETLGVSDYHGFMSASNKKCNMESTPACGTGAPTTTVLNAPSTSLRDLYVSTLTAPPISGLSGGHPLASLASQQQRLLELSRFGLGRHYDLAQHILTQQGAVTKFLGEFYEHSGVTCLECEIEVPRHTHKNTFIQTYAPTKDYTSPPMVGCRYGRPTKVETVNVIDGWSIATGVQLSGRQPYCIGKYHDVVPVSSFPGLRSWSHNLFCSPE</sequence>
<organism evidence="1 2">
    <name type="scientific">Polyplax serrata</name>
    <name type="common">Common mouse louse</name>
    <dbReference type="NCBI Taxonomy" id="468196"/>
    <lineage>
        <taxon>Eukaryota</taxon>
        <taxon>Metazoa</taxon>
        <taxon>Ecdysozoa</taxon>
        <taxon>Arthropoda</taxon>
        <taxon>Hexapoda</taxon>
        <taxon>Insecta</taxon>
        <taxon>Pterygota</taxon>
        <taxon>Neoptera</taxon>
        <taxon>Paraneoptera</taxon>
        <taxon>Psocodea</taxon>
        <taxon>Troctomorpha</taxon>
        <taxon>Phthiraptera</taxon>
        <taxon>Anoplura</taxon>
        <taxon>Polyplacidae</taxon>
        <taxon>Polyplax</taxon>
    </lineage>
</organism>
<reference evidence="1 2" key="1">
    <citation type="submission" date="2023-09" db="EMBL/GenBank/DDBJ databases">
        <title>Genomes of two closely related lineages of the louse Polyplax serrata with different host specificities.</title>
        <authorList>
            <person name="Martinu J."/>
            <person name="Tarabai H."/>
            <person name="Stefka J."/>
            <person name="Hypsa V."/>
        </authorList>
    </citation>
    <scope>NUCLEOTIDE SEQUENCE [LARGE SCALE GENOMIC DNA]</scope>
    <source>
        <strain evidence="1">98ZLc_SE</strain>
    </source>
</reference>